<accession>A0A166NWC1</accession>
<dbReference type="HAMAP" id="MF_00039">
    <property type="entry name" value="Adenylate_kinase_AK6"/>
    <property type="match status" value="1"/>
</dbReference>
<feature type="binding site" evidence="10">
    <location>
        <position position="18"/>
    </location>
    <ligand>
        <name>ATP</name>
        <dbReference type="ChEBI" id="CHEBI:30616"/>
    </ligand>
</feature>
<comment type="subunit">
    <text evidence="10">Interacts with small ribosomal subunit protein uS11. Not a structural component of 43S pre-ribosomes, but transiently interacts with them by binding to uS11.</text>
</comment>
<dbReference type="SUPFAM" id="SSF52540">
    <property type="entry name" value="P-loop containing nucleoside triphosphate hydrolases"/>
    <property type="match status" value="1"/>
</dbReference>
<sequence>MSRASPNIIITGTPGVGKTTHCEELARRTGLKHLSVNQVVKDSECHEGWDEEFQSWIVDEDKLLDAIEGDVQEGGYIIDWHACDLFPRSWIDLVVVLRVDSTTLYDRLSARKYPEAKLQENLDSEIMEVLLQEAREAFDEEIVVELTSNTSDEMENNISRVEVWLEQWKKDHSPCTKRDLGTAWDLVWWSVWVTDDNDLCRRLSLYQLDQADIVLKYLEELTGCGIVIGNS</sequence>
<dbReference type="PANTHER" id="PTHR12595">
    <property type="entry name" value="POS9-ACTIVATING FACTOR FAP7-RELATED"/>
    <property type="match status" value="1"/>
</dbReference>
<evidence type="ECO:0000313" key="11">
    <source>
        <dbReference type="EMBL" id="KZL66125.1"/>
    </source>
</evidence>
<dbReference type="GO" id="GO:0005524">
    <property type="term" value="F:ATP binding"/>
    <property type="evidence" value="ECO:0007669"/>
    <property type="project" value="UniProtKB-KW"/>
</dbReference>
<feature type="binding site" evidence="10">
    <location>
        <position position="17"/>
    </location>
    <ligand>
        <name>ATP</name>
        <dbReference type="ChEBI" id="CHEBI:30616"/>
    </ligand>
</feature>
<feature type="binding site" evidence="10">
    <location>
        <position position="19"/>
    </location>
    <ligand>
        <name>ATP</name>
        <dbReference type="ChEBI" id="CHEBI:30616"/>
    </ligand>
</feature>
<keyword evidence="6 10" id="KW-0547">Nucleotide-binding</keyword>
<evidence type="ECO:0000256" key="4">
    <source>
        <dbReference type="ARBA" id="ARBA00022552"/>
    </source>
</evidence>
<dbReference type="AlphaFoldDB" id="A0A166NWC1"/>
<dbReference type="GO" id="GO:0005634">
    <property type="term" value="C:nucleus"/>
    <property type="evidence" value="ECO:0007669"/>
    <property type="project" value="UniProtKB-SubCell"/>
</dbReference>
<comment type="catalytic activity">
    <reaction evidence="1 10">
        <text>AMP + ATP = 2 ADP</text>
        <dbReference type="Rhea" id="RHEA:12973"/>
        <dbReference type="ChEBI" id="CHEBI:30616"/>
        <dbReference type="ChEBI" id="CHEBI:456215"/>
        <dbReference type="ChEBI" id="CHEBI:456216"/>
        <dbReference type="EC" id="2.7.4.3"/>
    </reaction>
</comment>
<dbReference type="EMBL" id="LFIV01000188">
    <property type="protein sequence ID" value="KZL66125.1"/>
    <property type="molecule type" value="Genomic_DNA"/>
</dbReference>
<comment type="function">
    <text evidence="10">Broad-specificity nucleoside monophosphate (NMP) kinase that catalyzes the reversible transfer of the terminal phosphate group between nucleoside triphosphates and monophosphates. Has also ATPase activity. Involved in the late cytoplasmic maturation steps of the 40S ribosomal particles, specifically 18S rRNA maturation. While NMP activity is not required for ribosome maturation, ATPase activity is. Associates transiently with small ribosomal subunit protein uS11. ATP hydrolysis breaks the interaction with uS11. May temporarily remove uS11 from the ribosome to enable a conformational change of the ribosomal RNA that is needed for the final maturation step of the small ribosomal subunit. Its NMP activity may have a role in nuclear energy homeostasis.</text>
</comment>
<dbReference type="GO" id="GO:0042274">
    <property type="term" value="P:ribosomal small subunit biogenesis"/>
    <property type="evidence" value="ECO:0007669"/>
    <property type="project" value="UniProtKB-UniRule"/>
</dbReference>
<keyword evidence="5 10" id="KW-0808">Transferase</keyword>
<evidence type="ECO:0000256" key="2">
    <source>
        <dbReference type="ARBA" id="ARBA00022490"/>
    </source>
</evidence>
<evidence type="ECO:0000256" key="1">
    <source>
        <dbReference type="ARBA" id="ARBA00000582"/>
    </source>
</evidence>
<comment type="caution">
    <text evidence="11">The sequence shown here is derived from an EMBL/GenBank/DDBJ whole genome shotgun (WGS) entry which is preliminary data.</text>
</comment>
<dbReference type="GO" id="GO:0016887">
    <property type="term" value="F:ATP hydrolysis activity"/>
    <property type="evidence" value="ECO:0007669"/>
    <property type="project" value="UniProtKB-UniRule"/>
</dbReference>
<evidence type="ECO:0000256" key="9">
    <source>
        <dbReference type="ARBA" id="ARBA00023242"/>
    </source>
</evidence>
<keyword evidence="12" id="KW-1185">Reference proteome</keyword>
<reference evidence="11 12" key="1">
    <citation type="submission" date="2015-06" db="EMBL/GenBank/DDBJ databases">
        <title>Survival trade-offs in plant roots during colonization by closely related pathogenic and mutualistic fungi.</title>
        <authorList>
            <person name="Hacquard S."/>
            <person name="Kracher B."/>
            <person name="Hiruma K."/>
            <person name="Weinman A."/>
            <person name="Muench P."/>
            <person name="Garrido Oter R."/>
            <person name="Ver Loren van Themaat E."/>
            <person name="Dallerey J.-F."/>
            <person name="Damm U."/>
            <person name="Henrissat B."/>
            <person name="Lespinet O."/>
            <person name="Thon M."/>
            <person name="Kemen E."/>
            <person name="McHardy A.C."/>
            <person name="Schulze-Lefert P."/>
            <person name="O'Connell R.J."/>
        </authorList>
    </citation>
    <scope>NUCLEOTIDE SEQUENCE [LARGE SCALE GENOMIC DNA]</scope>
    <source>
        <strain evidence="11 12">0861</strain>
    </source>
</reference>
<evidence type="ECO:0000256" key="7">
    <source>
        <dbReference type="ARBA" id="ARBA00022777"/>
    </source>
</evidence>
<comment type="similarity">
    <text evidence="10">Belongs to the adenylate kinase family. AK6 subfamily.</text>
</comment>
<gene>
    <name evidence="11" type="ORF">CT0861_03958</name>
</gene>
<proteinExistence type="inferred from homology"/>
<dbReference type="InterPro" id="IPR020618">
    <property type="entry name" value="Adenyl_kinase_AK6"/>
</dbReference>
<dbReference type="GO" id="GO:0006364">
    <property type="term" value="P:rRNA processing"/>
    <property type="evidence" value="ECO:0007669"/>
    <property type="project" value="UniProtKB-KW"/>
</dbReference>
<evidence type="ECO:0000313" key="12">
    <source>
        <dbReference type="Proteomes" id="UP000076552"/>
    </source>
</evidence>
<comment type="subcellular location">
    <subcellularLocation>
        <location evidence="10">Cytoplasm</location>
    </subcellularLocation>
    <subcellularLocation>
        <location evidence="10">Nucleus</location>
    </subcellularLocation>
</comment>
<evidence type="ECO:0000256" key="10">
    <source>
        <dbReference type="HAMAP-Rule" id="MF_03173"/>
    </source>
</evidence>
<keyword evidence="7 10" id="KW-0418">Kinase</keyword>
<evidence type="ECO:0000256" key="3">
    <source>
        <dbReference type="ARBA" id="ARBA00022517"/>
    </source>
</evidence>
<name>A0A166NWC1_9PEZI</name>
<keyword evidence="3 10" id="KW-0690">Ribosome biogenesis</keyword>
<organism evidence="11 12">
    <name type="scientific">Colletotrichum tofieldiae</name>
    <dbReference type="NCBI Taxonomy" id="708197"/>
    <lineage>
        <taxon>Eukaryota</taxon>
        <taxon>Fungi</taxon>
        <taxon>Dikarya</taxon>
        <taxon>Ascomycota</taxon>
        <taxon>Pezizomycotina</taxon>
        <taxon>Sordariomycetes</taxon>
        <taxon>Hypocreomycetidae</taxon>
        <taxon>Glomerellales</taxon>
        <taxon>Glomerellaceae</taxon>
        <taxon>Colletotrichum</taxon>
        <taxon>Colletotrichum spaethianum species complex</taxon>
    </lineage>
</organism>
<dbReference type="GO" id="GO:0005737">
    <property type="term" value="C:cytoplasm"/>
    <property type="evidence" value="ECO:0007669"/>
    <property type="project" value="UniProtKB-SubCell"/>
</dbReference>
<evidence type="ECO:0000256" key="6">
    <source>
        <dbReference type="ARBA" id="ARBA00022741"/>
    </source>
</evidence>
<dbReference type="EC" id="2.7.4.3" evidence="10"/>
<dbReference type="Proteomes" id="UP000076552">
    <property type="component" value="Unassembled WGS sequence"/>
</dbReference>
<protein>
    <recommendedName>
        <fullName evidence="10">Adenylate kinase isoenzyme 6 homolog</fullName>
        <shortName evidence="10">AK6</shortName>
        <ecNumber evidence="10">2.7.4.3</ecNumber>
    </recommendedName>
    <alternativeName>
        <fullName evidence="10">Dual activity adenylate kinase/ATPase</fullName>
        <shortName evidence="10">AK/ATPase</shortName>
    </alternativeName>
</protein>
<keyword evidence="8 10" id="KW-0067">ATP-binding</keyword>
<keyword evidence="9 10" id="KW-0539">Nucleus</keyword>
<dbReference type="Pfam" id="PF13238">
    <property type="entry name" value="AAA_18"/>
    <property type="match status" value="1"/>
</dbReference>
<keyword evidence="2 10" id="KW-0963">Cytoplasm</keyword>
<feature type="region of interest" description="LID" evidence="10">
    <location>
        <begin position="110"/>
        <end position="120"/>
    </location>
</feature>
<dbReference type="STRING" id="708197.A0A166NWC1"/>
<evidence type="ECO:0000256" key="5">
    <source>
        <dbReference type="ARBA" id="ARBA00022679"/>
    </source>
</evidence>
<feature type="binding site" evidence="10">
    <location>
        <position position="20"/>
    </location>
    <ligand>
        <name>ATP</name>
        <dbReference type="ChEBI" id="CHEBI:30616"/>
    </ligand>
</feature>
<dbReference type="Gene3D" id="3.40.50.300">
    <property type="entry name" value="P-loop containing nucleotide triphosphate hydrolases"/>
    <property type="match status" value="1"/>
</dbReference>
<dbReference type="FunFam" id="3.40.50.300:FF:000372">
    <property type="entry name" value="Adenylate kinase isoenzyme 6 homolog"/>
    <property type="match status" value="1"/>
</dbReference>
<feature type="binding site" evidence="10">
    <location>
        <position position="15"/>
    </location>
    <ligand>
        <name>ATP</name>
        <dbReference type="ChEBI" id="CHEBI:30616"/>
    </ligand>
</feature>
<feature type="binding site" evidence="10">
    <location>
        <position position="111"/>
    </location>
    <ligand>
        <name>ATP</name>
        <dbReference type="ChEBI" id="CHEBI:30616"/>
    </ligand>
</feature>
<evidence type="ECO:0000256" key="8">
    <source>
        <dbReference type="ARBA" id="ARBA00022840"/>
    </source>
</evidence>
<comment type="caution">
    <text evidence="10">Lacks conserved residue(s) required for the propagation of feature annotation.</text>
</comment>
<comment type="catalytic activity">
    <reaction evidence="10">
        <text>ATP + H2O = ADP + phosphate + H(+)</text>
        <dbReference type="Rhea" id="RHEA:13065"/>
        <dbReference type="ChEBI" id="CHEBI:15377"/>
        <dbReference type="ChEBI" id="CHEBI:15378"/>
        <dbReference type="ChEBI" id="CHEBI:30616"/>
        <dbReference type="ChEBI" id="CHEBI:43474"/>
        <dbReference type="ChEBI" id="CHEBI:456216"/>
    </reaction>
</comment>
<dbReference type="InterPro" id="IPR027417">
    <property type="entry name" value="P-loop_NTPase"/>
</dbReference>
<dbReference type="GO" id="GO:0004017">
    <property type="term" value="F:AMP kinase activity"/>
    <property type="evidence" value="ECO:0007669"/>
    <property type="project" value="UniProtKB-UniRule"/>
</dbReference>
<keyword evidence="4 10" id="KW-0698">rRNA processing</keyword>
<dbReference type="PANTHER" id="PTHR12595:SF0">
    <property type="entry name" value="ADENYLATE KINASE ISOENZYME 6"/>
    <property type="match status" value="1"/>
</dbReference>
<feature type="region of interest" description="NMPbind" evidence="10">
    <location>
        <begin position="35"/>
        <end position="58"/>
    </location>
</feature>